<evidence type="ECO:0000256" key="1">
    <source>
        <dbReference type="ARBA" id="ARBA00022729"/>
    </source>
</evidence>
<sequence>MYFFTPGGEPSHCSAASIVTANKNTIWTAGHCVHQGDGSGDAGWNKHFLYVPGYSRGAEPLGEWTAARQFAPSAWTQDGDAYEADVAAVVLNPRLDGNLEDVVGFALGYQFTENRTDYANSAVMGYPGEGYQRSDLDGERLMYCAGDTTDAFPLNPFDDRITFDCDMGKGASGGPFVWGPENDPRIVGTASHVTTDDAGQRINDDLFSSEHGSYAAAVINTANGA</sequence>
<dbReference type="InterPro" id="IPR009003">
    <property type="entry name" value="Peptidase_S1_PA"/>
</dbReference>
<dbReference type="InterPro" id="IPR050966">
    <property type="entry name" value="Glutamyl_endopeptidase"/>
</dbReference>
<protein>
    <recommendedName>
        <fullName evidence="4">Peptidase S1 domain-containing protein</fullName>
    </recommendedName>
</protein>
<dbReference type="RefSeq" id="WP_151509133.1">
    <property type="nucleotide sequence ID" value="NZ_VYUA01000003.1"/>
</dbReference>
<dbReference type="Gene3D" id="2.40.10.10">
    <property type="entry name" value="Trypsin-like serine proteases"/>
    <property type="match status" value="2"/>
</dbReference>
<keyword evidence="1" id="KW-0732">Signal</keyword>
<comment type="caution">
    <text evidence="2">The sequence shown here is derived from an EMBL/GenBank/DDBJ whole genome shotgun (WGS) entry which is preliminary data.</text>
</comment>
<accession>A0A5N5ERX4</accession>
<dbReference type="AlphaFoldDB" id="A0A5N5ERX4"/>
<evidence type="ECO:0000313" key="2">
    <source>
        <dbReference type="EMBL" id="KAB2593557.1"/>
    </source>
</evidence>
<evidence type="ECO:0008006" key="4">
    <source>
        <dbReference type="Google" id="ProtNLM"/>
    </source>
</evidence>
<name>A0A5N5ERX4_9ACTN</name>
<dbReference type="Proteomes" id="UP000326907">
    <property type="component" value="Unassembled WGS sequence"/>
</dbReference>
<dbReference type="PANTHER" id="PTHR15462">
    <property type="entry name" value="SERINE PROTEASE"/>
    <property type="match status" value="1"/>
</dbReference>
<keyword evidence="3" id="KW-1185">Reference proteome</keyword>
<dbReference type="SUPFAM" id="SSF50494">
    <property type="entry name" value="Trypsin-like serine proteases"/>
    <property type="match status" value="1"/>
</dbReference>
<proteinExistence type="predicted"/>
<dbReference type="InterPro" id="IPR043504">
    <property type="entry name" value="Peptidase_S1_PA_chymotrypsin"/>
</dbReference>
<evidence type="ECO:0000313" key="3">
    <source>
        <dbReference type="Proteomes" id="UP000326907"/>
    </source>
</evidence>
<reference evidence="2 3" key="1">
    <citation type="submission" date="2019-09" db="EMBL/GenBank/DDBJ databases">
        <authorList>
            <person name="Liu P."/>
        </authorList>
    </citation>
    <scope>NUCLEOTIDE SEQUENCE [LARGE SCALE GENOMIC DNA]</scope>
    <source>
        <strain evidence="2 3">TRM68085</strain>
    </source>
</reference>
<dbReference type="EMBL" id="VYUA01000003">
    <property type="protein sequence ID" value="KAB2593557.1"/>
    <property type="molecule type" value="Genomic_DNA"/>
</dbReference>
<organism evidence="2 3">
    <name type="scientific">Streptomyces arboris</name>
    <dbReference type="NCBI Taxonomy" id="2600619"/>
    <lineage>
        <taxon>Bacteria</taxon>
        <taxon>Bacillati</taxon>
        <taxon>Actinomycetota</taxon>
        <taxon>Actinomycetes</taxon>
        <taxon>Kitasatosporales</taxon>
        <taxon>Streptomycetaceae</taxon>
        <taxon>Streptomyces</taxon>
    </lineage>
</organism>
<gene>
    <name evidence="2" type="ORF">F5983_04525</name>
</gene>